<reference evidence="3" key="2">
    <citation type="submission" date="2023-05" db="EMBL/GenBank/DDBJ databases">
        <authorList>
            <person name="Fouks B."/>
        </authorList>
    </citation>
    <scope>NUCLEOTIDE SEQUENCE</scope>
    <source>
        <strain evidence="3">Stay&amp;Tobe</strain>
        <tissue evidence="3">Testes</tissue>
    </source>
</reference>
<feature type="transmembrane region" description="Helical" evidence="1">
    <location>
        <begin position="97"/>
        <end position="116"/>
    </location>
</feature>
<keyword evidence="2" id="KW-0732">Signal</keyword>
<keyword evidence="1" id="KW-1133">Transmembrane helix</keyword>
<feature type="non-terminal residue" evidence="3">
    <location>
        <position position="120"/>
    </location>
</feature>
<organism evidence="3 4">
    <name type="scientific">Diploptera punctata</name>
    <name type="common">Pacific beetle cockroach</name>
    <dbReference type="NCBI Taxonomy" id="6984"/>
    <lineage>
        <taxon>Eukaryota</taxon>
        <taxon>Metazoa</taxon>
        <taxon>Ecdysozoa</taxon>
        <taxon>Arthropoda</taxon>
        <taxon>Hexapoda</taxon>
        <taxon>Insecta</taxon>
        <taxon>Pterygota</taxon>
        <taxon>Neoptera</taxon>
        <taxon>Polyneoptera</taxon>
        <taxon>Dictyoptera</taxon>
        <taxon>Blattodea</taxon>
        <taxon>Blaberoidea</taxon>
        <taxon>Blaberidae</taxon>
        <taxon>Diplopterinae</taxon>
        <taxon>Diploptera</taxon>
    </lineage>
</organism>
<feature type="chain" id="PRO_5041937470" evidence="2">
    <location>
        <begin position="23"/>
        <end position="120"/>
    </location>
</feature>
<name>A0AAD8E3N9_DIPPU</name>
<evidence type="ECO:0000256" key="1">
    <source>
        <dbReference type="SAM" id="Phobius"/>
    </source>
</evidence>
<comment type="caution">
    <text evidence="3">The sequence shown here is derived from an EMBL/GenBank/DDBJ whole genome shotgun (WGS) entry which is preliminary data.</text>
</comment>
<accession>A0AAD8E3N9</accession>
<evidence type="ECO:0000313" key="3">
    <source>
        <dbReference type="EMBL" id="KAJ9576103.1"/>
    </source>
</evidence>
<keyword evidence="1" id="KW-0472">Membrane</keyword>
<keyword evidence="1" id="KW-0812">Transmembrane</keyword>
<dbReference type="EMBL" id="JASPKZ010009809">
    <property type="protein sequence ID" value="KAJ9576103.1"/>
    <property type="molecule type" value="Genomic_DNA"/>
</dbReference>
<feature type="signal peptide" evidence="2">
    <location>
        <begin position="1"/>
        <end position="22"/>
    </location>
</feature>
<sequence length="120" mass="14203">ERNNRTFPLVLHSVFLKLVILSRELPAFCVPIKPPTFELIITQSMRNYEIRLLIHLSHVCKRPLLVDMFFVIVFLKSFRCVFPQLFTTLTYSVWQEALTLTCYFISVTYTYSSYFVSGFF</sequence>
<keyword evidence="4" id="KW-1185">Reference proteome</keyword>
<dbReference type="AlphaFoldDB" id="A0AAD8E3N9"/>
<evidence type="ECO:0000256" key="2">
    <source>
        <dbReference type="SAM" id="SignalP"/>
    </source>
</evidence>
<evidence type="ECO:0000313" key="4">
    <source>
        <dbReference type="Proteomes" id="UP001233999"/>
    </source>
</evidence>
<proteinExistence type="predicted"/>
<feature type="transmembrane region" description="Helical" evidence="1">
    <location>
        <begin position="64"/>
        <end position="85"/>
    </location>
</feature>
<dbReference type="Proteomes" id="UP001233999">
    <property type="component" value="Unassembled WGS sequence"/>
</dbReference>
<protein>
    <submittedName>
        <fullName evidence="3">Uncharacterized protein</fullName>
    </submittedName>
</protein>
<reference evidence="3" key="1">
    <citation type="journal article" date="2023" name="IScience">
        <title>Live-bearing cockroach genome reveals convergent evolutionary mechanisms linked to viviparity in insects and beyond.</title>
        <authorList>
            <person name="Fouks B."/>
            <person name="Harrison M.C."/>
            <person name="Mikhailova A.A."/>
            <person name="Marchal E."/>
            <person name="English S."/>
            <person name="Carruthers M."/>
            <person name="Jennings E.C."/>
            <person name="Chiamaka E.L."/>
            <person name="Frigard R.A."/>
            <person name="Pippel M."/>
            <person name="Attardo G.M."/>
            <person name="Benoit J.B."/>
            <person name="Bornberg-Bauer E."/>
            <person name="Tobe S.S."/>
        </authorList>
    </citation>
    <scope>NUCLEOTIDE SEQUENCE</scope>
    <source>
        <strain evidence="3">Stay&amp;Tobe</strain>
    </source>
</reference>
<gene>
    <name evidence="3" type="ORF">L9F63_007068</name>
</gene>